<sequence>MALKRRAKISPNFSMASMTDVIFLLLIFFMITSTVVSPNAIKVLLPQGKQQTSAKPLTRVIIDKDLNFYAAFGSEKEHSLTLDELTPFLQSCAEREPEMFVALYADETVPYREIVKVLNIANENHFKMVLATRPPETNK</sequence>
<comment type="similarity">
    <text evidence="2 7">Belongs to the ExbD/TolR family.</text>
</comment>
<keyword evidence="3" id="KW-1003">Cell membrane</keyword>
<organism evidence="8 9">
    <name type="scientific">Bacteroides nordii</name>
    <dbReference type="NCBI Taxonomy" id="291645"/>
    <lineage>
        <taxon>Bacteria</taxon>
        <taxon>Pseudomonadati</taxon>
        <taxon>Bacteroidota</taxon>
        <taxon>Bacteroidia</taxon>
        <taxon>Bacteroidales</taxon>
        <taxon>Bacteroidaceae</taxon>
        <taxon>Bacteroides</taxon>
    </lineage>
</organism>
<keyword evidence="4 7" id="KW-0812">Transmembrane</keyword>
<dbReference type="PANTHER" id="PTHR30558:SF7">
    <property type="entry name" value="TOL-PAL SYSTEM PROTEIN TOLR"/>
    <property type="match status" value="1"/>
</dbReference>
<dbReference type="EMBL" id="QSGO01000026">
    <property type="protein sequence ID" value="RHB30635.1"/>
    <property type="molecule type" value="Genomic_DNA"/>
</dbReference>
<gene>
    <name evidence="8" type="ORF">DW888_18775</name>
</gene>
<dbReference type="GO" id="GO:0022857">
    <property type="term" value="F:transmembrane transporter activity"/>
    <property type="evidence" value="ECO:0007669"/>
    <property type="project" value="InterPro"/>
</dbReference>
<dbReference type="Proteomes" id="UP000284379">
    <property type="component" value="Unassembled WGS sequence"/>
</dbReference>
<evidence type="ECO:0000256" key="5">
    <source>
        <dbReference type="ARBA" id="ARBA00022989"/>
    </source>
</evidence>
<dbReference type="PANTHER" id="PTHR30558">
    <property type="entry name" value="EXBD MEMBRANE COMPONENT OF PMF-DRIVEN MACROMOLECULE IMPORT SYSTEM"/>
    <property type="match status" value="1"/>
</dbReference>
<dbReference type="GO" id="GO:0015031">
    <property type="term" value="P:protein transport"/>
    <property type="evidence" value="ECO:0007669"/>
    <property type="project" value="UniProtKB-KW"/>
</dbReference>
<evidence type="ECO:0000256" key="6">
    <source>
        <dbReference type="ARBA" id="ARBA00023136"/>
    </source>
</evidence>
<evidence type="ECO:0000256" key="1">
    <source>
        <dbReference type="ARBA" id="ARBA00004162"/>
    </source>
</evidence>
<dbReference type="InterPro" id="IPR003400">
    <property type="entry name" value="ExbD"/>
</dbReference>
<evidence type="ECO:0000256" key="3">
    <source>
        <dbReference type="ARBA" id="ARBA00022475"/>
    </source>
</evidence>
<comment type="caution">
    <text evidence="8">The sequence shown here is derived from an EMBL/GenBank/DDBJ whole genome shotgun (WGS) entry which is preliminary data.</text>
</comment>
<keyword evidence="7" id="KW-0653">Protein transport</keyword>
<keyword evidence="7" id="KW-0813">Transport</keyword>
<dbReference type="RefSeq" id="WP_002562589.1">
    <property type="nucleotide sequence ID" value="NZ_BMBN01000077.1"/>
</dbReference>
<comment type="subcellular location">
    <subcellularLocation>
        <location evidence="1">Cell membrane</location>
        <topology evidence="1">Single-pass membrane protein</topology>
    </subcellularLocation>
    <subcellularLocation>
        <location evidence="7">Cell membrane</location>
        <topology evidence="7">Single-pass type II membrane protein</topology>
    </subcellularLocation>
</comment>
<evidence type="ECO:0000256" key="2">
    <source>
        <dbReference type="ARBA" id="ARBA00005811"/>
    </source>
</evidence>
<evidence type="ECO:0000313" key="9">
    <source>
        <dbReference type="Proteomes" id="UP000284379"/>
    </source>
</evidence>
<dbReference type="GeneID" id="69503479"/>
<dbReference type="Gene3D" id="3.30.420.270">
    <property type="match status" value="1"/>
</dbReference>
<keyword evidence="5" id="KW-1133">Transmembrane helix</keyword>
<protein>
    <submittedName>
        <fullName evidence="8">Biopolymer transporter ExbD</fullName>
    </submittedName>
</protein>
<keyword evidence="6" id="KW-0472">Membrane</keyword>
<dbReference type="GO" id="GO:0005886">
    <property type="term" value="C:plasma membrane"/>
    <property type="evidence" value="ECO:0007669"/>
    <property type="project" value="UniProtKB-SubCell"/>
</dbReference>
<evidence type="ECO:0000256" key="7">
    <source>
        <dbReference type="RuleBase" id="RU003879"/>
    </source>
</evidence>
<proteinExistence type="inferred from homology"/>
<accession>A0A413VAM9</accession>
<name>A0A413VAM9_9BACE</name>
<reference evidence="8 9" key="1">
    <citation type="submission" date="2018-08" db="EMBL/GenBank/DDBJ databases">
        <title>A genome reference for cultivated species of the human gut microbiota.</title>
        <authorList>
            <person name="Zou Y."/>
            <person name="Xue W."/>
            <person name="Luo G."/>
        </authorList>
    </citation>
    <scope>NUCLEOTIDE SEQUENCE [LARGE SCALE GENOMIC DNA]</scope>
    <source>
        <strain evidence="8 9">AM40-30BH</strain>
    </source>
</reference>
<dbReference type="Pfam" id="PF02472">
    <property type="entry name" value="ExbD"/>
    <property type="match status" value="1"/>
</dbReference>
<evidence type="ECO:0000313" key="8">
    <source>
        <dbReference type="EMBL" id="RHB30635.1"/>
    </source>
</evidence>
<evidence type="ECO:0000256" key="4">
    <source>
        <dbReference type="ARBA" id="ARBA00022692"/>
    </source>
</evidence>
<dbReference type="AlphaFoldDB" id="A0A413VAM9"/>